<dbReference type="OrthoDB" id="414175at2759"/>
<evidence type="ECO:0000256" key="2">
    <source>
        <dbReference type="ARBA" id="ARBA00022676"/>
    </source>
</evidence>
<sequence length="532" mass="60215">MHRTARMATRTLKPSILVAFLTAVSLVYMTTFHSSSSWSWPGECAATPRPHKPSLASVPPDIKPFDRRQCRLNETRFAELKERYELQDDFKYAKRLVQFSRDSQTRRESLTKLSQPLFPFSSARRNWPLQRSRFDPETDWCSDPIEVNVSASNFPQNADASAFIFGVSTTHHRFEEYHTLLINDWAYWLTDGAGRSNGGTLLLTLSEATEEQIQEAQRLLRQAGIDAHVQASIASPEMAVRYLSLVPAMVSHPKRLGKRWLVLCDDDTFSPYMHSLTQKLAGFDHTEEIYIGALSEEVYAVLRHGPQAFGGAGVFLSLRTAERVATLFHECSSADKVKEAEEQGDRLLHQCISRNPDVVLTALQDLWQLDFSGDAAGFYEWGRRPLSLHHYRSWHNAVPGQLATIAYACGEDCILQRFQTKDDYIISGYSIASYPRGISFAAHQIESTFRSVYTNEGGNFDYKFGPQRPSLLGTGRKTAWELREATRQTDGSILQTYVRKGNDPRWVDKDNVPIDGHDGVIELLWTSAGLTH</sequence>
<dbReference type="Pfam" id="PF02434">
    <property type="entry name" value="Fringe"/>
    <property type="match status" value="1"/>
</dbReference>
<dbReference type="AlphaFoldDB" id="E9DWY1"/>
<dbReference type="STRING" id="655827.E9DWY1"/>
<reference evidence="10 11" key="1">
    <citation type="journal article" date="2011" name="PLoS Genet.">
        <title>Genome sequencing and comparative transcriptomics of the model entomopathogenic fungi Metarhizium anisopliae and M. acridum.</title>
        <authorList>
            <person name="Gao Q."/>
            <person name="Jin K."/>
            <person name="Ying S.H."/>
            <person name="Zhang Y."/>
            <person name="Xiao G."/>
            <person name="Shang Y."/>
            <person name="Duan Z."/>
            <person name="Hu X."/>
            <person name="Xie X.Q."/>
            <person name="Zhou G."/>
            <person name="Peng G."/>
            <person name="Luo Z."/>
            <person name="Huang W."/>
            <person name="Wang B."/>
            <person name="Fang W."/>
            <person name="Wang S."/>
            <person name="Zhong Y."/>
            <person name="Ma L.J."/>
            <person name="St Leger R.J."/>
            <person name="Zhao G.P."/>
            <person name="Pei Y."/>
            <person name="Feng M.G."/>
            <person name="Xia Y."/>
            <person name="Wang C."/>
        </authorList>
    </citation>
    <scope>NUCLEOTIDE SEQUENCE [LARGE SCALE GENOMIC DNA]</scope>
    <source>
        <strain evidence="10 11">CQMa 102</strain>
    </source>
</reference>
<evidence type="ECO:0000256" key="8">
    <source>
        <dbReference type="ARBA" id="ARBA00037847"/>
    </source>
</evidence>
<accession>E9DWY1</accession>
<evidence type="ECO:0000256" key="3">
    <source>
        <dbReference type="ARBA" id="ARBA00022679"/>
    </source>
</evidence>
<dbReference type="GO" id="GO:0016020">
    <property type="term" value="C:membrane"/>
    <property type="evidence" value="ECO:0007669"/>
    <property type="project" value="UniProtKB-SubCell"/>
</dbReference>
<dbReference type="PANTHER" id="PTHR10811">
    <property type="entry name" value="FRINGE-RELATED"/>
    <property type="match status" value="1"/>
</dbReference>
<proteinExistence type="predicted"/>
<evidence type="ECO:0000313" key="11">
    <source>
        <dbReference type="Proteomes" id="UP000002499"/>
    </source>
</evidence>
<name>E9DWY1_METAQ</name>
<protein>
    <recommendedName>
        <fullName evidence="9">Fringe-like glycosyltransferase domain-containing protein</fullName>
    </recommendedName>
</protein>
<dbReference type="KEGG" id="maw:19246440"/>
<keyword evidence="2" id="KW-0328">Glycosyltransferase</keyword>
<dbReference type="InParanoid" id="E9DWY1"/>
<dbReference type="InterPro" id="IPR003378">
    <property type="entry name" value="Fringe-like_glycosylTrfase"/>
</dbReference>
<keyword evidence="6" id="KW-1133">Transmembrane helix</keyword>
<dbReference type="GO" id="GO:0012505">
    <property type="term" value="C:endomembrane system"/>
    <property type="evidence" value="ECO:0007669"/>
    <property type="project" value="UniProtKB-SubCell"/>
</dbReference>
<keyword evidence="4" id="KW-0812">Transmembrane</keyword>
<evidence type="ECO:0000256" key="5">
    <source>
        <dbReference type="ARBA" id="ARBA00022968"/>
    </source>
</evidence>
<evidence type="ECO:0000256" key="6">
    <source>
        <dbReference type="ARBA" id="ARBA00022989"/>
    </source>
</evidence>
<dbReference type="EMBL" id="GL698479">
    <property type="protein sequence ID" value="EFY91844.1"/>
    <property type="molecule type" value="Genomic_DNA"/>
</dbReference>
<keyword evidence="5" id="KW-0735">Signal-anchor</keyword>
<gene>
    <name evidence="10" type="ORF">MAC_02129</name>
</gene>
<evidence type="ECO:0000313" key="10">
    <source>
        <dbReference type="EMBL" id="EFY91844.1"/>
    </source>
</evidence>
<dbReference type="Gene3D" id="3.90.550.50">
    <property type="match status" value="1"/>
</dbReference>
<evidence type="ECO:0000259" key="9">
    <source>
        <dbReference type="Pfam" id="PF02434"/>
    </source>
</evidence>
<dbReference type="HOGENOM" id="CLU_024640_2_0_1"/>
<evidence type="ECO:0000256" key="1">
    <source>
        <dbReference type="ARBA" id="ARBA00004606"/>
    </source>
</evidence>
<feature type="domain" description="Fringe-like glycosyltransferase" evidence="9">
    <location>
        <begin position="241"/>
        <end position="363"/>
    </location>
</feature>
<evidence type="ECO:0000256" key="4">
    <source>
        <dbReference type="ARBA" id="ARBA00022692"/>
    </source>
</evidence>
<dbReference type="GO" id="GO:0016757">
    <property type="term" value="F:glycosyltransferase activity"/>
    <property type="evidence" value="ECO:0007669"/>
    <property type="project" value="UniProtKB-KW"/>
</dbReference>
<organism evidence="11">
    <name type="scientific">Metarhizium acridum (strain CQMa 102)</name>
    <dbReference type="NCBI Taxonomy" id="655827"/>
    <lineage>
        <taxon>Eukaryota</taxon>
        <taxon>Fungi</taxon>
        <taxon>Dikarya</taxon>
        <taxon>Ascomycota</taxon>
        <taxon>Pezizomycotina</taxon>
        <taxon>Sordariomycetes</taxon>
        <taxon>Hypocreomycetidae</taxon>
        <taxon>Hypocreales</taxon>
        <taxon>Clavicipitaceae</taxon>
        <taxon>Metarhizium</taxon>
    </lineage>
</organism>
<keyword evidence="3" id="KW-0808">Transferase</keyword>
<evidence type="ECO:0000256" key="7">
    <source>
        <dbReference type="ARBA" id="ARBA00023136"/>
    </source>
</evidence>
<dbReference type="Proteomes" id="UP000002499">
    <property type="component" value="Unassembled WGS sequence"/>
</dbReference>
<keyword evidence="7" id="KW-0472">Membrane</keyword>
<comment type="subcellular location">
    <subcellularLocation>
        <location evidence="8">Endomembrane system</location>
        <topology evidence="8">Single-pass membrane protein</topology>
    </subcellularLocation>
    <subcellularLocation>
        <location evidence="1">Membrane</location>
        <topology evidence="1">Single-pass type II membrane protein</topology>
    </subcellularLocation>
</comment>
<keyword evidence="11" id="KW-1185">Reference proteome</keyword>
<dbReference type="GeneID" id="19246440"/>
<dbReference type="eggNOG" id="KOG2246">
    <property type="taxonomic scope" value="Eukaryota"/>
</dbReference>